<accession>A0A135V3S1</accession>
<dbReference type="GO" id="GO:0008270">
    <property type="term" value="F:zinc ion binding"/>
    <property type="evidence" value="ECO:0007669"/>
    <property type="project" value="InterPro"/>
</dbReference>
<name>A0A135V3S1_9PEZI</name>
<evidence type="ECO:0000256" key="2">
    <source>
        <dbReference type="SAM" id="MobiDB-lite"/>
    </source>
</evidence>
<sequence>MNGASEKKGSTTSLKDEVAALENGVERPKMGTAIRGTRIGHKKSRNGCQQCKKRRVKVSLLIMGPGLCGKPRQAYPLRLETQCDESRPCRNCVRHGVKCSLVLTPFAPQLPPVTESPKPAQDVASTATPGSIGEASTTSRPASRRERPSPQLSSLKDKVAAIQGLLSEFTAEVDALNQNGHDNYSSPANGSSHGDSGETQGISQADWLTDMQLVHHFTSNTAHTLSENPDFVHLWTTTVPQIAFANDFLLHGILAVSAIHRAHLNPEKRDEYANLSARHQNIALSQFSPGLSEIGENNADAYVLHAICIFLLNTYSIANPHGPITSKDVAQSFILLQGIKSILTLPFAHRYISNGPLARWLYQGGVEPAVGGSFASKIDDLLNLTRSMAPSDDTTTCQSALEGLKITFAAVSTPQHRSGLVWRWAVSLPQPFLELMSQNHPMALVILMHYAALVHAFERNMWYLVGWGSNVASALDQAIQEPWREWIQWPLQCIREGVDIRQVEPFKPVPIESVPRTQPPTSANFKLDLFRLGEPPG</sequence>
<proteinExistence type="predicted"/>
<evidence type="ECO:0000313" key="4">
    <source>
        <dbReference type="EMBL" id="KXH67314.1"/>
    </source>
</evidence>
<feature type="region of interest" description="Disordered" evidence="2">
    <location>
        <begin position="110"/>
        <end position="154"/>
    </location>
</feature>
<dbReference type="InterPro" id="IPR021858">
    <property type="entry name" value="Fun_TF"/>
</dbReference>
<evidence type="ECO:0000256" key="1">
    <source>
        <dbReference type="ARBA" id="ARBA00023242"/>
    </source>
</evidence>
<organism evidence="4 5">
    <name type="scientific">Colletotrichum salicis</name>
    <dbReference type="NCBI Taxonomy" id="1209931"/>
    <lineage>
        <taxon>Eukaryota</taxon>
        <taxon>Fungi</taxon>
        <taxon>Dikarya</taxon>
        <taxon>Ascomycota</taxon>
        <taxon>Pezizomycotina</taxon>
        <taxon>Sordariomycetes</taxon>
        <taxon>Hypocreomycetidae</taxon>
        <taxon>Glomerellales</taxon>
        <taxon>Glomerellaceae</taxon>
        <taxon>Colletotrichum</taxon>
        <taxon>Colletotrichum acutatum species complex</taxon>
    </lineage>
</organism>
<dbReference type="InterPro" id="IPR001138">
    <property type="entry name" value="Zn2Cys6_DnaBD"/>
</dbReference>
<dbReference type="EMBL" id="JFFI01000503">
    <property type="protein sequence ID" value="KXH67314.1"/>
    <property type="molecule type" value="Genomic_DNA"/>
</dbReference>
<keyword evidence="5" id="KW-1185">Reference proteome</keyword>
<dbReference type="OrthoDB" id="5295362at2759"/>
<protein>
    <recommendedName>
        <fullName evidence="3">Zn(2)-C6 fungal-type domain-containing protein</fullName>
    </recommendedName>
</protein>
<dbReference type="PANTHER" id="PTHR47784">
    <property type="entry name" value="STEROL UPTAKE CONTROL PROTEIN 2"/>
    <property type="match status" value="1"/>
</dbReference>
<dbReference type="InterPro" id="IPR036864">
    <property type="entry name" value="Zn2-C6_fun-type_DNA-bd_sf"/>
</dbReference>
<dbReference type="AlphaFoldDB" id="A0A135V3S1"/>
<dbReference type="Gene3D" id="4.10.240.10">
    <property type="entry name" value="Zn(2)-C6 fungal-type DNA-binding domain"/>
    <property type="match status" value="1"/>
</dbReference>
<reference evidence="4 5" key="1">
    <citation type="submission" date="2014-02" db="EMBL/GenBank/DDBJ databases">
        <title>The genome sequence of Colletotrichum salicis CBS 607.94.</title>
        <authorList>
            <person name="Baroncelli R."/>
            <person name="Thon M.R."/>
        </authorList>
    </citation>
    <scope>NUCLEOTIDE SEQUENCE [LARGE SCALE GENOMIC DNA]</scope>
    <source>
        <strain evidence="4 5">CBS 607.94</strain>
    </source>
</reference>
<evidence type="ECO:0000313" key="5">
    <source>
        <dbReference type="Proteomes" id="UP000070121"/>
    </source>
</evidence>
<keyword evidence="1" id="KW-0539">Nucleus</keyword>
<dbReference type="STRING" id="1209931.A0A135V3S1"/>
<evidence type="ECO:0000259" key="3">
    <source>
        <dbReference type="Pfam" id="PF00172"/>
    </source>
</evidence>
<dbReference type="InterPro" id="IPR053157">
    <property type="entry name" value="Sterol_Uptake_Regulator"/>
</dbReference>
<dbReference type="GO" id="GO:0001228">
    <property type="term" value="F:DNA-binding transcription activator activity, RNA polymerase II-specific"/>
    <property type="evidence" value="ECO:0007669"/>
    <property type="project" value="TreeGrafter"/>
</dbReference>
<feature type="region of interest" description="Disordered" evidence="2">
    <location>
        <begin position="177"/>
        <end position="201"/>
    </location>
</feature>
<dbReference type="CDD" id="cd00067">
    <property type="entry name" value="GAL4"/>
    <property type="match status" value="1"/>
</dbReference>
<dbReference type="Pfam" id="PF11951">
    <property type="entry name" value="Fungal_trans_2"/>
    <property type="match status" value="1"/>
</dbReference>
<feature type="domain" description="Zn(2)-C6 fungal-type" evidence="3">
    <location>
        <begin position="81"/>
        <end position="100"/>
    </location>
</feature>
<dbReference type="Proteomes" id="UP000070121">
    <property type="component" value="Unassembled WGS sequence"/>
</dbReference>
<gene>
    <name evidence="4" type="ORF">CSAL01_06941</name>
</gene>
<dbReference type="PANTHER" id="PTHR47784:SF5">
    <property type="entry name" value="STEROL UPTAKE CONTROL PROTEIN 2"/>
    <property type="match status" value="1"/>
</dbReference>
<comment type="caution">
    <text evidence="4">The sequence shown here is derived from an EMBL/GenBank/DDBJ whole genome shotgun (WGS) entry which is preliminary data.</text>
</comment>
<dbReference type="Pfam" id="PF00172">
    <property type="entry name" value="Zn_clus"/>
    <property type="match status" value="1"/>
</dbReference>